<organism evidence="1 2">
    <name type="scientific">Lepeophtheirus salmonis</name>
    <name type="common">Salmon louse</name>
    <name type="synonym">Caligus salmonis</name>
    <dbReference type="NCBI Taxonomy" id="72036"/>
    <lineage>
        <taxon>Eukaryota</taxon>
        <taxon>Metazoa</taxon>
        <taxon>Ecdysozoa</taxon>
        <taxon>Arthropoda</taxon>
        <taxon>Crustacea</taxon>
        <taxon>Multicrustacea</taxon>
        <taxon>Hexanauplia</taxon>
        <taxon>Copepoda</taxon>
        <taxon>Siphonostomatoida</taxon>
        <taxon>Caligidae</taxon>
        <taxon>Lepeophtheirus</taxon>
    </lineage>
</organism>
<reference evidence="1" key="1">
    <citation type="submission" date="2021-02" db="EMBL/GenBank/DDBJ databases">
        <authorList>
            <person name="Bekaert M."/>
        </authorList>
    </citation>
    <scope>NUCLEOTIDE SEQUENCE</scope>
    <source>
        <strain evidence="1">IoA-00</strain>
    </source>
</reference>
<dbReference type="AlphaFoldDB" id="A0A7R8CW32"/>
<sequence length="341" mass="37859">MMGLNLLILFLTGGLLSVNAVPSPMDHLSLVLDQIGEIMIVCETKPTSCACGNGQTLSGENFFPGIYSCNPTSCECPNGLTVEGLDTIVVEEVLTPEMYSRMMSLGSVMGYWSRIEHQYQSFCNGEAPESCRCADGDTFTDFTKNVRALIICRPEECTCSDGVNKTIPDTLKYSFFARMERICDVKDCTCSSNTVSSIRPPFLSISEFEQCASTQCTCMDDSVKDMPKLPEMEDNMITSFDVIGQRRLQSFSSLCDGEEPEFCACIKREDPLTIFGDESEMKKCYPSTCTCTDGSVKTAPSRRGSFRRVLRYMDLTYGEEESKKLTSFFASDRPIPKLAHP</sequence>
<dbReference type="Proteomes" id="UP000675881">
    <property type="component" value="Chromosome 4"/>
</dbReference>
<accession>A0A7R8CW32</accession>
<protein>
    <submittedName>
        <fullName evidence="1">(salmon louse) hypothetical protein</fullName>
    </submittedName>
</protein>
<evidence type="ECO:0000313" key="2">
    <source>
        <dbReference type="Proteomes" id="UP000675881"/>
    </source>
</evidence>
<proteinExistence type="predicted"/>
<name>A0A7R8CW32_LEPSM</name>
<keyword evidence="2" id="KW-1185">Reference proteome</keyword>
<gene>
    <name evidence="1" type="ORF">LSAA_8618</name>
</gene>
<evidence type="ECO:0000313" key="1">
    <source>
        <dbReference type="EMBL" id="CAF2918334.1"/>
    </source>
</evidence>
<dbReference type="EMBL" id="HG994583">
    <property type="protein sequence ID" value="CAF2918334.1"/>
    <property type="molecule type" value="Genomic_DNA"/>
</dbReference>